<dbReference type="KEGG" id="spq:SPAB_02701"/>
<gene>
    <name evidence="1" type="ordered locus">SPAB_02701</name>
</gene>
<dbReference type="EMBL" id="CP000886">
    <property type="protein sequence ID" value="ABX68079.1"/>
    <property type="molecule type" value="Genomic_DNA"/>
</dbReference>
<protein>
    <submittedName>
        <fullName evidence="1">Uncharacterized protein</fullName>
    </submittedName>
</protein>
<organism evidence="1 2">
    <name type="scientific">Salmonella paratyphi B (strain ATCC BAA-1250 / SPB7)</name>
    <dbReference type="NCBI Taxonomy" id="1016998"/>
    <lineage>
        <taxon>Bacteria</taxon>
        <taxon>Pseudomonadati</taxon>
        <taxon>Pseudomonadota</taxon>
        <taxon>Gammaproteobacteria</taxon>
        <taxon>Enterobacterales</taxon>
        <taxon>Enterobacteriaceae</taxon>
        <taxon>Salmonella</taxon>
    </lineage>
</organism>
<name>A0A6C6Z432_SALPB</name>
<evidence type="ECO:0000313" key="1">
    <source>
        <dbReference type="EMBL" id="ABX68079.1"/>
    </source>
</evidence>
<evidence type="ECO:0000313" key="2">
    <source>
        <dbReference type="Proteomes" id="UP000008556"/>
    </source>
</evidence>
<sequence>MPLIQPITSIATTSKCNIICQQPRPVATRTRCCHFMAFLLKHFSLIIQSTELYGKFRKTASFCDDDYTISIRIVTRTGRK</sequence>
<dbReference type="Proteomes" id="UP000008556">
    <property type="component" value="Chromosome"/>
</dbReference>
<reference evidence="1 2" key="1">
    <citation type="submission" date="2007-11" db="EMBL/GenBank/DDBJ databases">
        <authorList>
            <consortium name="The Salmonella enterica serovar Paratyphi B Genome Sequencing Project"/>
            <person name="McClelland M."/>
            <person name="Sanderson E.K."/>
            <person name="Porwollik S."/>
            <person name="Spieth J."/>
            <person name="Clifton W.S."/>
            <person name="Fulton R."/>
            <person name="Cordes M."/>
            <person name="Wollam A."/>
            <person name="Shah N."/>
            <person name="Pepin K."/>
            <person name="Bhonagiri V."/>
            <person name="Nash W."/>
            <person name="Johnson M."/>
            <person name="Thiruvilangam P."/>
            <person name="Wilson R."/>
        </authorList>
    </citation>
    <scope>NUCLEOTIDE SEQUENCE [LARGE SCALE GENOMIC DNA]</scope>
    <source>
        <strain evidence="2">ATCC BAA-1250 / SPB7</strain>
    </source>
</reference>
<dbReference type="AlphaFoldDB" id="A0A6C6Z432"/>
<accession>A0A6C6Z432</accession>
<proteinExistence type="predicted"/>